<evidence type="ECO:0000313" key="5">
    <source>
        <dbReference type="Proteomes" id="UP001282284"/>
    </source>
</evidence>
<reference evidence="4 5" key="1">
    <citation type="submission" date="2023-06" db="EMBL/GenBank/DDBJ databases">
        <title>Sporosarcina sp. nov., isolated from Korean traditional fermented seafood 'Jeotgal'.</title>
        <authorList>
            <person name="Yang A.I."/>
            <person name="Shin N.-R."/>
        </authorList>
    </citation>
    <scope>NUCLEOTIDE SEQUENCE [LARGE SCALE GENOMIC DNA]</scope>
    <source>
        <strain evidence="4 5">KCTC13119</strain>
    </source>
</reference>
<protein>
    <submittedName>
        <fullName evidence="4">Type II secretion system protein</fullName>
    </submittedName>
</protein>
<evidence type="ECO:0000256" key="2">
    <source>
        <dbReference type="ARBA" id="ARBA00023287"/>
    </source>
</evidence>
<dbReference type="Pfam" id="PF07963">
    <property type="entry name" value="N_methyl"/>
    <property type="match status" value="1"/>
</dbReference>
<evidence type="ECO:0000256" key="1">
    <source>
        <dbReference type="ARBA" id="ARBA00004241"/>
    </source>
</evidence>
<evidence type="ECO:0000256" key="3">
    <source>
        <dbReference type="SAM" id="Phobius"/>
    </source>
</evidence>
<name>A0ABU4G5Y2_9BACL</name>
<dbReference type="PROSITE" id="PS00409">
    <property type="entry name" value="PROKAR_NTER_METHYL"/>
    <property type="match status" value="1"/>
</dbReference>
<keyword evidence="2" id="KW-0178">Competence</keyword>
<keyword evidence="3" id="KW-0812">Transmembrane</keyword>
<feature type="transmembrane region" description="Helical" evidence="3">
    <location>
        <begin position="20"/>
        <end position="39"/>
    </location>
</feature>
<gene>
    <name evidence="4" type="ORF">QT711_04255</name>
</gene>
<dbReference type="NCBIfam" id="TIGR02532">
    <property type="entry name" value="IV_pilin_GFxxxE"/>
    <property type="match status" value="1"/>
</dbReference>
<dbReference type="RefSeq" id="WP_317942269.1">
    <property type="nucleotide sequence ID" value="NZ_JAUBDI010000002.1"/>
</dbReference>
<keyword evidence="5" id="KW-1185">Reference proteome</keyword>
<evidence type="ECO:0000313" key="4">
    <source>
        <dbReference type="EMBL" id="MDW0112385.1"/>
    </source>
</evidence>
<dbReference type="SUPFAM" id="SSF54523">
    <property type="entry name" value="Pili subunits"/>
    <property type="match status" value="1"/>
</dbReference>
<dbReference type="Proteomes" id="UP001282284">
    <property type="component" value="Unassembled WGS sequence"/>
</dbReference>
<sequence length="138" mass="14899">MKKWLQKRLKNEKGLTLVELLAVIVILGIIAAIAVPSIGKVIDNTKDKAILADASNILSATKLAVTQGDCKSASECEQSDLSGYLENIGGTYSTKKNESGVWTVTYSKIGDIKNDKYKATSGNTMTEDELLKKMGSKE</sequence>
<proteinExistence type="predicted"/>
<organism evidence="4 5">
    <name type="scientific">Sporosarcina saromensis</name>
    <dbReference type="NCBI Taxonomy" id="359365"/>
    <lineage>
        <taxon>Bacteria</taxon>
        <taxon>Bacillati</taxon>
        <taxon>Bacillota</taxon>
        <taxon>Bacilli</taxon>
        <taxon>Bacillales</taxon>
        <taxon>Caryophanaceae</taxon>
        <taxon>Sporosarcina</taxon>
    </lineage>
</organism>
<comment type="subcellular location">
    <subcellularLocation>
        <location evidence="1">Cell surface</location>
    </subcellularLocation>
</comment>
<dbReference type="InterPro" id="IPR045584">
    <property type="entry name" value="Pilin-like"/>
</dbReference>
<comment type="caution">
    <text evidence="4">The sequence shown here is derived from an EMBL/GenBank/DDBJ whole genome shotgun (WGS) entry which is preliminary data.</text>
</comment>
<keyword evidence="3" id="KW-1133">Transmembrane helix</keyword>
<dbReference type="EMBL" id="JAUBDI010000002">
    <property type="protein sequence ID" value="MDW0112385.1"/>
    <property type="molecule type" value="Genomic_DNA"/>
</dbReference>
<keyword evidence="3" id="KW-0472">Membrane</keyword>
<accession>A0ABU4G5Y2</accession>
<dbReference type="Gene3D" id="3.30.700.10">
    <property type="entry name" value="Glycoprotein, Type 4 Pilin"/>
    <property type="match status" value="1"/>
</dbReference>
<dbReference type="InterPro" id="IPR012902">
    <property type="entry name" value="N_methyl_site"/>
</dbReference>